<gene>
    <name evidence="2" type="ORF">C1H87_20955</name>
</gene>
<dbReference type="InterPro" id="IPR000601">
    <property type="entry name" value="PKD_dom"/>
</dbReference>
<protein>
    <submittedName>
        <fullName evidence="2">Gliding motility protein</fullName>
    </submittedName>
</protein>
<reference evidence="2 3" key="1">
    <citation type="submission" date="2018-01" db="EMBL/GenBank/DDBJ databases">
        <title>Complete genome sequence of Flavivirga eckloniae ECD14 isolated from seaweed Ecklonia cava.</title>
        <authorList>
            <person name="Lee J.H."/>
            <person name="Baik K.S."/>
            <person name="Seong C.N."/>
        </authorList>
    </citation>
    <scope>NUCLEOTIDE SEQUENCE [LARGE SCALE GENOMIC DNA]</scope>
    <source>
        <strain evidence="2 3">ECD14</strain>
    </source>
</reference>
<name>A0A2K9PW41_9FLAO</name>
<dbReference type="Gene3D" id="2.60.40.10">
    <property type="entry name" value="Immunoglobulins"/>
    <property type="match status" value="1"/>
</dbReference>
<dbReference type="SUPFAM" id="SSF103647">
    <property type="entry name" value="TSP type-3 repeat"/>
    <property type="match status" value="1"/>
</dbReference>
<organism evidence="2 3">
    <name type="scientific">Flavivirga eckloniae</name>
    <dbReference type="NCBI Taxonomy" id="1803846"/>
    <lineage>
        <taxon>Bacteria</taxon>
        <taxon>Pseudomonadati</taxon>
        <taxon>Bacteroidota</taxon>
        <taxon>Flavobacteriia</taxon>
        <taxon>Flavobacteriales</taxon>
        <taxon>Flavobacteriaceae</taxon>
        <taxon>Flavivirga</taxon>
    </lineage>
</organism>
<dbReference type="PROSITE" id="PS50093">
    <property type="entry name" value="PKD"/>
    <property type="match status" value="1"/>
</dbReference>
<dbReference type="EMBL" id="CP025791">
    <property type="protein sequence ID" value="AUP81048.1"/>
    <property type="molecule type" value="Genomic_DNA"/>
</dbReference>
<dbReference type="InterPro" id="IPR026341">
    <property type="entry name" value="T9SS_type_B"/>
</dbReference>
<dbReference type="InterPro" id="IPR013783">
    <property type="entry name" value="Ig-like_fold"/>
</dbReference>
<dbReference type="NCBIfam" id="TIGR04131">
    <property type="entry name" value="Bac_Flav_CTERM"/>
    <property type="match status" value="1"/>
</dbReference>
<proteinExistence type="predicted"/>
<evidence type="ECO:0000259" key="1">
    <source>
        <dbReference type="PROSITE" id="PS50093"/>
    </source>
</evidence>
<evidence type="ECO:0000313" key="3">
    <source>
        <dbReference type="Proteomes" id="UP000235826"/>
    </source>
</evidence>
<evidence type="ECO:0000313" key="2">
    <source>
        <dbReference type="EMBL" id="AUP81048.1"/>
    </source>
</evidence>
<dbReference type="InterPro" id="IPR028974">
    <property type="entry name" value="TSP_type-3_rpt"/>
</dbReference>
<dbReference type="SUPFAM" id="SSF49299">
    <property type="entry name" value="PKD domain"/>
    <property type="match status" value="1"/>
</dbReference>
<keyword evidence="3" id="KW-1185">Reference proteome</keyword>
<dbReference type="Proteomes" id="UP000235826">
    <property type="component" value="Chromosome"/>
</dbReference>
<dbReference type="KEGG" id="fek:C1H87_20955"/>
<dbReference type="Pfam" id="PF13585">
    <property type="entry name" value="CHU_C"/>
    <property type="match status" value="1"/>
</dbReference>
<dbReference type="GO" id="GO:0005509">
    <property type="term" value="F:calcium ion binding"/>
    <property type="evidence" value="ECO:0007669"/>
    <property type="project" value="InterPro"/>
</dbReference>
<dbReference type="InterPro" id="IPR035986">
    <property type="entry name" value="PKD_dom_sf"/>
</dbReference>
<feature type="domain" description="PKD" evidence="1">
    <location>
        <begin position="1499"/>
        <end position="1551"/>
    </location>
</feature>
<sequence length="1713" mass="185260">MHSYVFYKKVLLILFITITTQNYAQLSKVHYIPPLTSAEFGNANPEVQYIYLSTPNTTDIPFTIKPVGQPPSNYITGIVSNTNPQRIFLDSGNGQLFIPSSQTSTVVNNRGYIIEAESTIYVSVRMNAGGGAQAGALVSKGLSALGTTFRVGSYTNENPQDNYLNFVSVMATEDNTQVTFSNLPAGIIIKNYSGTTPINTTLNKGESYTVATNSSSSVINRDGLIGCLVNSDKPIVVNCGSANGSFHNGGSRDYGLDQIVGLDKVGTEYIFVKGDGDNNWENILIVAHTDNTTISINGNAPIATINAGDYYLIEGNNYTNGNMYVETSLPVFAYQGVGATSSEANQGMFFVPPLSCEARGNLDNIANIEDIGNTTYVGGITIVTKLGATVTINNTPITNFSTIGPNPVSGKTDYITYKVTGLSGNISVESSDELYCAYFNFNGAATSGSFYSGFPSAPEINFNAQFATLGNCIPNITLEAANTQNFDSFEWWFDDGTGFVNLSVTTPTLTPTVPGKYKLIGVITCTLERLESAEVPVSICPDDIDNDGIIDNIDIDNDNDGILNCTESRGHVTVNIANTNQPQLIFSDNTVNTSIVSSSFNQNNSSGNITNTVAGTNAGNLTSIVQPAADAESTFSLAFTESVNVKFMEDTAITHIQTNGEYFIAKISPVNKNITLIDPNNRLLVDSNFDGIFETGVTQISGSEIHFKINPSPFGNTPYQFFANQVDGFSFIHKLKNTTTASTFNNGIISLTCYKKDTDLDGVKDELDLDSDNDGLPDIVENSGSLVTLSNIDIDTNGLDDIFNINTLPLDTDNDGVFDFYDLDSDNDGIYDLIESGQLGTLSDTNLDGIEDGPNYGTNGWADAAETAPDSNLIGYTPNDLDNDSILTYRDLDSDGDTCSDVIEAGFSDANGDNLLGNNLVTTNAVGLVTNATDGYTIPISNYLNFAPISVTTQPVDTTVCEASNTTISITISSIDTIQWEVSTDGVTWNTITDNALYSGSQTNNLNITSTPLSLNTYRYRAFLNRAGNSCGLYSNDIELTVNPLPIVNSPVTLIQCDDNDPTTLGYSPFNLTEANNEISSNAANETFTYFLTQAAAILGDTTSPDYISDPTTFINRFVSSDTIWARVESSFGCAQISEIQLNVSTTVIPSTFLVTFNQCDDFLDINGLDNANNDNRDGIATFDFSNITFAVPSGQNPLPPKYYRNEADALAEINEITNISNYRNIGYPGSQFIYVRIDSDIANDCLALGAHILLNVEALPVANTLAPFIECDNDTDSSNGFLFNTANLEADVLNGQSPTDVSVSYFDALGNQLTDYNSTPISSPFPNTFLSSSQTITVRVTNNNTSAPDGPCYDETTIEFKIDEQPIANPIPPLTVCDGDAGDIDDDGTYPFITTTFSSTILGTQSGMEIYFDYIDENGNLVTNSTSLPNPLISESQTITVEVVNPANTSCTATTNIELIVNPLPEFTIAPEEIVCTSDPNFTVILDPIEAYITETFTYEWVYQDGTILSNDPTLTTSNPGIYSVTLTKTDGTGCSRTLHVDVKASEKATITQDDVTIADLSDNNTITIDTTNLGLGNYEYALREEGSSFIVYQDDPVFNNVKPGFYTIYVNDAICGFATLPISVIGHAKYFTPNGDSINDYWKIKGLNNSFQPNSVIIIYDRYGKLLKQLTVQSDGWDGTFNGQPLPTDDYWFKVFLQDGRQFSGHFTLKR</sequence>
<accession>A0A2K9PW41</accession>